<accession>A0A1Y1YLE8</accession>
<protein>
    <submittedName>
        <fullName evidence="2">Bet v1-like protein</fullName>
    </submittedName>
</protein>
<evidence type="ECO:0000259" key="1">
    <source>
        <dbReference type="PROSITE" id="PS50848"/>
    </source>
</evidence>
<dbReference type="InParanoid" id="A0A1Y1YLE8"/>
<proteinExistence type="predicted"/>
<dbReference type="PROSITE" id="PS50848">
    <property type="entry name" value="START"/>
    <property type="match status" value="1"/>
</dbReference>
<dbReference type="OrthoDB" id="333905at2759"/>
<dbReference type="Proteomes" id="UP000193498">
    <property type="component" value="Unassembled WGS sequence"/>
</dbReference>
<sequence length="470" mass="51960">MTVSTRASLDLSNKSEIAVKPADRKLNEGSMFDHEYSSDCERMLSQFVESLDDSLESNESLKVLHHADEPFIHISQNPNVSYGYKIVAHLNCTPELAFEYMLNVNRWKQWDEICDCAEIIEAVDPVTRFQHIRTKPVWPISARDVLLLTTMKKLNDGRYVMVGKSMDHDKCPIKKGVLRMEVNFLGIVIFVANGDPKGWVPRNIVKFVATNAIPMSLRILSQSLGSLSSIEYNLVPILNSLSEFTPVTPSSLLSSLRSSILRLSMKSPTNTKSRVSIISSFLLNSKGEGYQRSLSARSVTSVASKASNLSKYSRSESPTLESAVAGEDKPAIAAASTFEPPETPSFSESRSTATYLPSLVDSCAHAINSRSTIPSDSDDMTTTLAPSTISTGTKVVHTKRRRSILVPPKHLTEKIYGKLRRLKLRVQNTMGIPSSKVGHQEFNEKMLDPSLTRYHNGASPGLKVACLNPL</sequence>
<dbReference type="Gene3D" id="3.30.530.20">
    <property type="match status" value="1"/>
</dbReference>
<dbReference type="InterPro" id="IPR051213">
    <property type="entry name" value="START_lipid_transfer"/>
</dbReference>
<dbReference type="Pfam" id="PF01852">
    <property type="entry name" value="START"/>
    <property type="match status" value="1"/>
</dbReference>
<keyword evidence="3" id="KW-1185">Reference proteome</keyword>
<dbReference type="InterPro" id="IPR023393">
    <property type="entry name" value="START-like_dom_sf"/>
</dbReference>
<dbReference type="SUPFAM" id="SSF55961">
    <property type="entry name" value="Bet v1-like"/>
    <property type="match status" value="1"/>
</dbReference>
<reference evidence="2 3" key="1">
    <citation type="submission" date="2016-07" db="EMBL/GenBank/DDBJ databases">
        <title>Pervasive Adenine N6-methylation of Active Genes in Fungi.</title>
        <authorList>
            <consortium name="DOE Joint Genome Institute"/>
            <person name="Mondo S.J."/>
            <person name="Dannebaum R.O."/>
            <person name="Kuo R.C."/>
            <person name="Labutti K."/>
            <person name="Haridas S."/>
            <person name="Kuo A."/>
            <person name="Salamov A."/>
            <person name="Ahrendt S.R."/>
            <person name="Lipzen A."/>
            <person name="Sullivan W."/>
            <person name="Andreopoulos W.B."/>
            <person name="Clum A."/>
            <person name="Lindquist E."/>
            <person name="Daum C."/>
            <person name="Ramamoorthy G.K."/>
            <person name="Gryganskyi A."/>
            <person name="Culley D."/>
            <person name="Magnuson J.K."/>
            <person name="James T.Y."/>
            <person name="O'Malley M.A."/>
            <person name="Stajich J.E."/>
            <person name="Spatafora J.W."/>
            <person name="Visel A."/>
            <person name="Grigoriev I.V."/>
        </authorList>
    </citation>
    <scope>NUCLEOTIDE SEQUENCE [LARGE SCALE GENOMIC DNA]</scope>
    <source>
        <strain evidence="2 3">CBS 931.73</strain>
    </source>
</reference>
<dbReference type="PANTHER" id="PTHR19308:SF14">
    <property type="entry name" value="START DOMAIN-CONTAINING PROTEIN"/>
    <property type="match status" value="1"/>
</dbReference>
<dbReference type="InterPro" id="IPR002913">
    <property type="entry name" value="START_lipid-bd_dom"/>
</dbReference>
<organism evidence="2 3">
    <name type="scientific">Basidiobolus meristosporus CBS 931.73</name>
    <dbReference type="NCBI Taxonomy" id="1314790"/>
    <lineage>
        <taxon>Eukaryota</taxon>
        <taxon>Fungi</taxon>
        <taxon>Fungi incertae sedis</taxon>
        <taxon>Zoopagomycota</taxon>
        <taxon>Entomophthoromycotina</taxon>
        <taxon>Basidiobolomycetes</taxon>
        <taxon>Basidiobolales</taxon>
        <taxon>Basidiobolaceae</taxon>
        <taxon>Basidiobolus</taxon>
    </lineage>
</organism>
<comment type="caution">
    <text evidence="2">The sequence shown here is derived from an EMBL/GenBank/DDBJ whole genome shotgun (WGS) entry which is preliminary data.</text>
</comment>
<dbReference type="GO" id="GO:0008289">
    <property type="term" value="F:lipid binding"/>
    <property type="evidence" value="ECO:0007669"/>
    <property type="project" value="InterPro"/>
</dbReference>
<dbReference type="GO" id="GO:0005737">
    <property type="term" value="C:cytoplasm"/>
    <property type="evidence" value="ECO:0007669"/>
    <property type="project" value="UniProtKB-ARBA"/>
</dbReference>
<evidence type="ECO:0000313" key="3">
    <source>
        <dbReference type="Proteomes" id="UP000193498"/>
    </source>
</evidence>
<feature type="domain" description="START" evidence="1">
    <location>
        <begin position="86"/>
        <end position="189"/>
    </location>
</feature>
<dbReference type="CDD" id="cd00177">
    <property type="entry name" value="START"/>
    <property type="match status" value="1"/>
</dbReference>
<dbReference type="PANTHER" id="PTHR19308">
    <property type="entry name" value="PHOSPHATIDYLCHOLINE TRANSFER PROTEIN"/>
    <property type="match status" value="1"/>
</dbReference>
<dbReference type="EMBL" id="MCFE01000106">
    <property type="protein sequence ID" value="ORX98851.1"/>
    <property type="molecule type" value="Genomic_DNA"/>
</dbReference>
<name>A0A1Y1YLE8_9FUNG</name>
<gene>
    <name evidence="2" type="ORF">K493DRAFT_336012</name>
</gene>
<evidence type="ECO:0000313" key="2">
    <source>
        <dbReference type="EMBL" id="ORX98851.1"/>
    </source>
</evidence>
<dbReference type="STRING" id="1314790.A0A1Y1YLE8"/>
<dbReference type="SMART" id="SM00234">
    <property type="entry name" value="START"/>
    <property type="match status" value="1"/>
</dbReference>
<dbReference type="AlphaFoldDB" id="A0A1Y1YLE8"/>